<evidence type="ECO:0000313" key="7">
    <source>
        <dbReference type="EMBL" id="KAK9100001.1"/>
    </source>
</evidence>
<keyword evidence="8" id="KW-1185">Reference proteome</keyword>
<dbReference type="Pfam" id="PF26576">
    <property type="entry name" value="IBH1_N"/>
    <property type="match status" value="1"/>
</dbReference>
<dbReference type="InterPro" id="IPR044549">
    <property type="entry name" value="bHLH_AtIBH1-like"/>
</dbReference>
<dbReference type="Proteomes" id="UP001419268">
    <property type="component" value="Unassembled WGS sequence"/>
</dbReference>
<dbReference type="PANTHER" id="PTHR33124:SF5">
    <property type="entry name" value="TRANSCRIPTION FACTOR IBH1-LIKE 1"/>
    <property type="match status" value="1"/>
</dbReference>
<comment type="caution">
    <text evidence="7">The sequence shown here is derived from an EMBL/GenBank/DDBJ whole genome shotgun (WGS) entry which is preliminary data.</text>
</comment>
<evidence type="ECO:0000313" key="8">
    <source>
        <dbReference type="Proteomes" id="UP001419268"/>
    </source>
</evidence>
<evidence type="ECO:0000256" key="3">
    <source>
        <dbReference type="ARBA" id="ARBA00023163"/>
    </source>
</evidence>
<comment type="subcellular location">
    <subcellularLocation>
        <location evidence="1">Nucleus</location>
    </subcellularLocation>
</comment>
<dbReference type="InterPro" id="IPR044660">
    <property type="entry name" value="IBH1-like"/>
</dbReference>
<reference evidence="7 8" key="1">
    <citation type="submission" date="2024-01" db="EMBL/GenBank/DDBJ databases">
        <title>Genome assemblies of Stephania.</title>
        <authorList>
            <person name="Yang L."/>
        </authorList>
    </citation>
    <scope>NUCLEOTIDE SEQUENCE [LARGE SCALE GENOMIC DNA]</scope>
    <source>
        <strain evidence="7">JXDWG</strain>
        <tissue evidence="7">Leaf</tissue>
    </source>
</reference>
<dbReference type="AlphaFoldDB" id="A0AAP0EVQ1"/>
<proteinExistence type="predicted"/>
<protein>
    <recommendedName>
        <fullName evidence="6">IBH1-like N-terminal domain-containing protein</fullName>
    </recommendedName>
</protein>
<dbReference type="InterPro" id="IPR059002">
    <property type="entry name" value="IBH1_N"/>
</dbReference>
<dbReference type="GO" id="GO:0005634">
    <property type="term" value="C:nucleus"/>
    <property type="evidence" value="ECO:0007669"/>
    <property type="project" value="UniProtKB-SubCell"/>
</dbReference>
<keyword evidence="4" id="KW-0539">Nucleus</keyword>
<sequence>MRPRNLIFMKREFLKKWMLGLQFYADSSRTNTMSFMERKTLLALSGDIAMASVRDGKTSWSRALLTSSLKQANNNDDESNNTNKGLIRSILGNDFEGLNIAKASNSSSSSFGSHSCNTSSSVNNNNNNNNNNNKRVRTKKILRRSCAMQRASRRKGDCSCRASSRKIAKRMVKKRTQVLKGLVPGGEAMVDESLLLEETMDYLVALQARVDVMRQLVKASERIAMTTTSRVSEHGLQESN</sequence>
<feature type="region of interest" description="Disordered" evidence="5">
    <location>
        <begin position="104"/>
        <end position="136"/>
    </location>
</feature>
<evidence type="ECO:0000256" key="1">
    <source>
        <dbReference type="ARBA" id="ARBA00004123"/>
    </source>
</evidence>
<evidence type="ECO:0000256" key="4">
    <source>
        <dbReference type="ARBA" id="ARBA00023242"/>
    </source>
</evidence>
<organism evidence="7 8">
    <name type="scientific">Stephania cephalantha</name>
    <dbReference type="NCBI Taxonomy" id="152367"/>
    <lineage>
        <taxon>Eukaryota</taxon>
        <taxon>Viridiplantae</taxon>
        <taxon>Streptophyta</taxon>
        <taxon>Embryophyta</taxon>
        <taxon>Tracheophyta</taxon>
        <taxon>Spermatophyta</taxon>
        <taxon>Magnoliopsida</taxon>
        <taxon>Ranunculales</taxon>
        <taxon>Menispermaceae</taxon>
        <taxon>Menispermoideae</taxon>
        <taxon>Cissampelideae</taxon>
        <taxon>Stephania</taxon>
    </lineage>
</organism>
<dbReference type="PANTHER" id="PTHR33124">
    <property type="entry name" value="TRANSCRIPTION FACTOR IBH1-LIKE 1"/>
    <property type="match status" value="1"/>
</dbReference>
<evidence type="ECO:0000256" key="2">
    <source>
        <dbReference type="ARBA" id="ARBA00023015"/>
    </source>
</evidence>
<keyword evidence="3" id="KW-0804">Transcription</keyword>
<feature type="domain" description="IBH1-like N-terminal" evidence="6">
    <location>
        <begin position="9"/>
        <end position="70"/>
    </location>
</feature>
<accession>A0AAP0EVQ1</accession>
<dbReference type="GO" id="GO:0006355">
    <property type="term" value="P:regulation of DNA-templated transcription"/>
    <property type="evidence" value="ECO:0007669"/>
    <property type="project" value="InterPro"/>
</dbReference>
<evidence type="ECO:0000256" key="5">
    <source>
        <dbReference type="SAM" id="MobiDB-lite"/>
    </source>
</evidence>
<keyword evidence="2" id="KW-0805">Transcription regulation</keyword>
<evidence type="ECO:0000259" key="6">
    <source>
        <dbReference type="Pfam" id="PF26576"/>
    </source>
</evidence>
<feature type="compositionally biased region" description="Low complexity" evidence="5">
    <location>
        <begin position="104"/>
        <end position="133"/>
    </location>
</feature>
<dbReference type="EMBL" id="JBBNAG010000010">
    <property type="protein sequence ID" value="KAK9100001.1"/>
    <property type="molecule type" value="Genomic_DNA"/>
</dbReference>
<dbReference type="CDD" id="cd11444">
    <property type="entry name" value="bHLH_AtIBH1_like"/>
    <property type="match status" value="1"/>
</dbReference>
<gene>
    <name evidence="7" type="ORF">Scep_023431</name>
</gene>
<name>A0AAP0EVQ1_9MAGN</name>